<dbReference type="Gene3D" id="3.90.550.10">
    <property type="entry name" value="Spore Coat Polysaccharide Biosynthesis Protein SpsA, Chain A"/>
    <property type="match status" value="1"/>
</dbReference>
<name>A0A2D0T679_ICTPU</name>
<comment type="function">
    <text evidence="9">Transfers N-acetylgalactosamine (GalNAc) from UDP-GalNAc to N-acetylglucosamine-beta-benzyl with a beta-1,4-linkage to form N,N'-diacetyllactosediamine, GalNAc-beta-1,4-GlcNAc structures in N-linked glycans and probably O-linked glycans.</text>
</comment>
<evidence type="ECO:0000256" key="9">
    <source>
        <dbReference type="RuleBase" id="RU364016"/>
    </source>
</evidence>
<dbReference type="KEGG" id="ipu:108280137"/>
<dbReference type="RefSeq" id="XP_017350399.1">
    <property type="nucleotide sequence ID" value="XM_017494910.3"/>
</dbReference>
<evidence type="ECO:0000256" key="5">
    <source>
        <dbReference type="ARBA" id="ARBA00022968"/>
    </source>
</evidence>
<reference evidence="12" key="2">
    <citation type="submission" date="2025-08" db="UniProtKB">
        <authorList>
            <consortium name="RefSeq"/>
        </authorList>
    </citation>
    <scope>IDENTIFICATION</scope>
    <source>
        <tissue evidence="12">Blood</tissue>
    </source>
</reference>
<gene>
    <name evidence="12" type="primary">b4galnt3a</name>
</gene>
<dbReference type="InterPro" id="IPR051227">
    <property type="entry name" value="CS_glycosyltransferase"/>
</dbReference>
<dbReference type="GO" id="GO:0033842">
    <property type="term" value="F:N-acetyl-beta-glucosaminyl-derivative 4-beta-N-acetylgalactosaminyltransferase activity"/>
    <property type="evidence" value="ECO:0007669"/>
    <property type="project" value="UniProtKB-EC"/>
</dbReference>
<dbReference type="Pfam" id="PF07691">
    <property type="entry name" value="PA14"/>
    <property type="match status" value="1"/>
</dbReference>
<dbReference type="GO" id="GO:0032580">
    <property type="term" value="C:Golgi cisterna membrane"/>
    <property type="evidence" value="ECO:0007669"/>
    <property type="project" value="UniProtKB-SubCell"/>
</dbReference>
<dbReference type="Pfam" id="PF05679">
    <property type="entry name" value="CHGN"/>
    <property type="match status" value="1"/>
</dbReference>
<feature type="domain" description="PA14" evidence="10">
    <location>
        <begin position="68"/>
        <end position="236"/>
    </location>
</feature>
<evidence type="ECO:0000256" key="6">
    <source>
        <dbReference type="ARBA" id="ARBA00022989"/>
    </source>
</evidence>
<dbReference type="GeneID" id="108280137"/>
<evidence type="ECO:0000313" key="12">
    <source>
        <dbReference type="RefSeq" id="XP_017350399.1"/>
    </source>
</evidence>
<dbReference type="PROSITE" id="PS51820">
    <property type="entry name" value="PA14"/>
    <property type="match status" value="1"/>
</dbReference>
<keyword evidence="4 9" id="KW-0812">Transmembrane</keyword>
<dbReference type="InterPro" id="IPR037524">
    <property type="entry name" value="PA14/GLEYA"/>
</dbReference>
<protein>
    <recommendedName>
        <fullName evidence="9">Beta-1,4-N-acetylgalactosaminyltransferase</fullName>
        <ecNumber evidence="9">2.4.1.244</ecNumber>
    </recommendedName>
</protein>
<dbReference type="EC" id="2.4.1.244" evidence="9"/>
<evidence type="ECO:0000259" key="10">
    <source>
        <dbReference type="PROSITE" id="PS51820"/>
    </source>
</evidence>
<comment type="catalytic activity">
    <reaction evidence="9">
        <text>an N-acetyl-beta-D-glucosaminyl derivative + UDP-N-acetyl-alpha-D-galactosamine = an N-acetyl-beta-D-galactosaminyl-(1-&gt;4)-N-acetyl-beta-D-glucosaminyl derivative + UDP + H(+)</text>
        <dbReference type="Rhea" id="RHEA:20493"/>
        <dbReference type="ChEBI" id="CHEBI:15378"/>
        <dbReference type="ChEBI" id="CHEBI:58223"/>
        <dbReference type="ChEBI" id="CHEBI:61631"/>
        <dbReference type="ChEBI" id="CHEBI:67138"/>
        <dbReference type="ChEBI" id="CHEBI:138027"/>
        <dbReference type="EC" id="2.4.1.244"/>
    </reaction>
</comment>
<dbReference type="SUPFAM" id="SSF53448">
    <property type="entry name" value="Nucleotide-diphospho-sugar transferases"/>
    <property type="match status" value="1"/>
</dbReference>
<comment type="subcellular location">
    <subcellularLocation>
        <location evidence="1 9">Golgi apparatus</location>
        <location evidence="1 9">Golgi stack membrane</location>
        <topology evidence="1 9">Single-pass type II membrane protein</topology>
    </subcellularLocation>
</comment>
<evidence type="ECO:0000256" key="3">
    <source>
        <dbReference type="ARBA" id="ARBA00022679"/>
    </source>
</evidence>
<keyword evidence="6 9" id="KW-1133">Transmembrane helix</keyword>
<accession>A0A2D0T679</accession>
<keyword evidence="8 9" id="KW-0472">Membrane</keyword>
<dbReference type="PANTHER" id="PTHR12369:SF15">
    <property type="entry name" value="BETA-1,4-N-ACETYLGALACTOSAMINYLTRANSFERASE 3"/>
    <property type="match status" value="1"/>
</dbReference>
<dbReference type="InterPro" id="IPR008428">
    <property type="entry name" value="Chond_GalNAc"/>
</dbReference>
<dbReference type="OrthoDB" id="5971499at2759"/>
<reference evidence="11" key="1">
    <citation type="journal article" date="2016" name="Nat. Commun.">
        <title>The channel catfish genome sequence provides insights into the evolution of scale formation in teleosts.</title>
        <authorList>
            <person name="Liu Z."/>
            <person name="Liu S."/>
            <person name="Yao J."/>
            <person name="Bao L."/>
            <person name="Zhang J."/>
            <person name="Li Y."/>
            <person name="Jiang C."/>
            <person name="Sun L."/>
            <person name="Wang R."/>
            <person name="Zhang Y."/>
            <person name="Zhou T."/>
            <person name="Zeng Q."/>
            <person name="Fu Q."/>
            <person name="Gao S."/>
            <person name="Li N."/>
            <person name="Koren S."/>
            <person name="Jiang Y."/>
            <person name="Zimin A."/>
            <person name="Xu P."/>
            <person name="Phillippy A.M."/>
            <person name="Geng X."/>
            <person name="Song L."/>
            <person name="Sun F."/>
            <person name="Li C."/>
            <person name="Wang X."/>
            <person name="Chen A."/>
            <person name="Jin Y."/>
            <person name="Yuan Z."/>
            <person name="Yang Y."/>
            <person name="Tan S."/>
            <person name="Peatman E."/>
            <person name="Lu J."/>
            <person name="Qin Z."/>
            <person name="Dunham R."/>
            <person name="Li Z."/>
            <person name="Sonstegard T."/>
            <person name="Feng J."/>
            <person name="Danzmann R.G."/>
            <person name="Schroeder S."/>
            <person name="Scheffler B."/>
            <person name="Duke M.V."/>
            <person name="Ballard L."/>
            <person name="Kucuktas H."/>
            <person name="Kaltenboeck L."/>
            <person name="Liu H."/>
            <person name="Armbruster J."/>
            <person name="Xie Y."/>
            <person name="Kirby M.L."/>
            <person name="Tian Y."/>
            <person name="Flanagan M.E."/>
            <person name="Mu W."/>
            <person name="Waldbieser G.C."/>
        </authorList>
    </citation>
    <scope>NUCLEOTIDE SEQUENCE [LARGE SCALE GENOMIC DNA]</scope>
    <source>
        <strain evidence="11">SDA103</strain>
    </source>
</reference>
<evidence type="ECO:0000256" key="7">
    <source>
        <dbReference type="ARBA" id="ARBA00023034"/>
    </source>
</evidence>
<dbReference type="STRING" id="7998.ENSIPUP00000010033"/>
<proteinExistence type="inferred from homology"/>
<keyword evidence="7 9" id="KW-0333">Golgi apparatus</keyword>
<dbReference type="InterPro" id="IPR029044">
    <property type="entry name" value="Nucleotide-diphossugar_trans"/>
</dbReference>
<evidence type="ECO:0000256" key="8">
    <source>
        <dbReference type="ARBA" id="ARBA00023136"/>
    </source>
</evidence>
<dbReference type="PANTHER" id="PTHR12369">
    <property type="entry name" value="CHONDROITIN SYNTHASE"/>
    <property type="match status" value="1"/>
</dbReference>
<comment type="similarity">
    <text evidence="2 9">Belongs to the chondroitin N-acetylgalactosaminyltransferase family.</text>
</comment>
<evidence type="ECO:0000256" key="2">
    <source>
        <dbReference type="ARBA" id="ARBA00009239"/>
    </source>
</evidence>
<dbReference type="AlphaFoldDB" id="A0A2D0T679"/>
<organism evidence="11 12">
    <name type="scientific">Ictalurus punctatus</name>
    <name type="common">Channel catfish</name>
    <name type="synonym">Silurus punctatus</name>
    <dbReference type="NCBI Taxonomy" id="7998"/>
    <lineage>
        <taxon>Eukaryota</taxon>
        <taxon>Metazoa</taxon>
        <taxon>Chordata</taxon>
        <taxon>Craniata</taxon>
        <taxon>Vertebrata</taxon>
        <taxon>Euteleostomi</taxon>
        <taxon>Actinopterygii</taxon>
        <taxon>Neopterygii</taxon>
        <taxon>Teleostei</taxon>
        <taxon>Ostariophysi</taxon>
        <taxon>Siluriformes</taxon>
        <taxon>Ictaluridae</taxon>
        <taxon>Ictalurus</taxon>
    </lineage>
</organism>
<dbReference type="CTD" id="561505"/>
<keyword evidence="11" id="KW-1185">Reference proteome</keyword>
<evidence type="ECO:0000256" key="1">
    <source>
        <dbReference type="ARBA" id="ARBA00004447"/>
    </source>
</evidence>
<dbReference type="InterPro" id="IPR011658">
    <property type="entry name" value="PA14_dom"/>
</dbReference>
<dbReference type="OMA" id="VNMHVFE"/>
<dbReference type="Proteomes" id="UP000221080">
    <property type="component" value="Chromosome 19"/>
</dbReference>
<sequence length="726" mass="84117">MNQYLNHFRENFSSRHFKLLRVLFLSLVALTVLTFFTVYQNESKTVSVLGFWESYQNSGSSEMNKAQNRQPLWKPEFLGEVNMHVFEDWCGGSVHQLRTNVLYPLFPHTRTTIGRLAVNAGWKNYGLRIFGYIHPVLSGEYIFAIASDNNAEFWLSSDESTKSIKLMAYLGKTGKEWAAPGEYEKFSSQISQPVLLSRNMKYFFEVLYKQNDGIDHLEVAWRLNNEDSNFEIITAEYLSRYVDESSLQLVESDHIPQTKASHTMSTDAIFKTDKSEVDMVKADPRDFIYRTPLLKESYLENVFLKCDYYPLHIFDNATIERYDGINYVHYSSVYPNDHTRLANEGTDTQLCFYQKDETYGERDGFGPYVKIENTGEEETEDNSKSSTAENKPKWKQVFSVKSLDFHSKQSDFVVHTCNRAGNIIMLKKEVMPVVEAFMSQLKTTETTSDLVIKRVLNVEKRTDNATVSRYMLELELEDKQGKNMLLSKYFYATKDKNKGRNPKVPTLCSPNGFSWNPEATVHVILAVKNQGRWVMHFIKEMEKVYKTTRDKNFNIILIDYNSTDIDVEKELKNANIPSYQFKRLDGPFGRSPGLQVGIDLVEDENSILFLCDLHLHFPVTIIDTVRKHCVQGKMVFAPVVMRLECGATVQSPRGFWETMGYGLIGIYKSDMVRIGGMNVKEFTDKWGGEDWELLDRILLNKLEVERLNLRNFLHFFHSKQGMWNTE</sequence>
<feature type="transmembrane region" description="Helical" evidence="9">
    <location>
        <begin position="20"/>
        <end position="39"/>
    </location>
</feature>
<keyword evidence="5 9" id="KW-0735">Signal-anchor</keyword>
<keyword evidence="3 9" id="KW-0808">Transferase</keyword>
<dbReference type="SUPFAM" id="SSF56988">
    <property type="entry name" value="Anthrax protective antigen"/>
    <property type="match status" value="1"/>
</dbReference>
<evidence type="ECO:0000313" key="11">
    <source>
        <dbReference type="Proteomes" id="UP000221080"/>
    </source>
</evidence>
<dbReference type="SMART" id="SM00758">
    <property type="entry name" value="PA14"/>
    <property type="match status" value="1"/>
</dbReference>
<evidence type="ECO:0000256" key="4">
    <source>
        <dbReference type="ARBA" id="ARBA00022692"/>
    </source>
</evidence>